<dbReference type="Gene3D" id="3.30.420.40">
    <property type="match status" value="2"/>
</dbReference>
<gene>
    <name evidence="2" type="ORF">LDX50_01620</name>
</gene>
<dbReference type="EMBL" id="JAIXNE010000001">
    <property type="protein sequence ID" value="MCA6073541.1"/>
    <property type="molecule type" value="Genomic_DNA"/>
</dbReference>
<comment type="caution">
    <text evidence="2">The sequence shown here is derived from an EMBL/GenBank/DDBJ whole genome shotgun (WGS) entry which is preliminary data.</text>
</comment>
<evidence type="ECO:0000313" key="2">
    <source>
        <dbReference type="EMBL" id="MCA6073541.1"/>
    </source>
</evidence>
<keyword evidence="3" id="KW-1185">Reference proteome</keyword>
<dbReference type="InterPro" id="IPR043129">
    <property type="entry name" value="ATPase_NBD"/>
</dbReference>
<dbReference type="PANTHER" id="PTHR18964:SF149">
    <property type="entry name" value="BIFUNCTIONAL UDP-N-ACETYLGLUCOSAMINE 2-EPIMERASE_N-ACETYLMANNOSAMINE KINASE"/>
    <property type="match status" value="1"/>
</dbReference>
<dbReference type="AlphaFoldDB" id="A0A9X1HLJ4"/>
<dbReference type="Pfam" id="PF00480">
    <property type="entry name" value="ROK"/>
    <property type="match status" value="1"/>
</dbReference>
<dbReference type="RefSeq" id="WP_225696656.1">
    <property type="nucleotide sequence ID" value="NZ_JAIXNE010000001.1"/>
</dbReference>
<name>A0A9X1HLJ4_9BACT</name>
<dbReference type="Proteomes" id="UP001139409">
    <property type="component" value="Unassembled WGS sequence"/>
</dbReference>
<dbReference type="InterPro" id="IPR000600">
    <property type="entry name" value="ROK"/>
</dbReference>
<organism evidence="2 3">
    <name type="scientific">Fulvivirga sedimenti</name>
    <dbReference type="NCBI Taxonomy" id="2879465"/>
    <lineage>
        <taxon>Bacteria</taxon>
        <taxon>Pseudomonadati</taxon>
        <taxon>Bacteroidota</taxon>
        <taxon>Cytophagia</taxon>
        <taxon>Cytophagales</taxon>
        <taxon>Fulvivirgaceae</taxon>
        <taxon>Fulvivirga</taxon>
    </lineage>
</organism>
<evidence type="ECO:0000313" key="3">
    <source>
        <dbReference type="Proteomes" id="UP001139409"/>
    </source>
</evidence>
<accession>A0A9X1HLJ4</accession>
<evidence type="ECO:0000256" key="1">
    <source>
        <dbReference type="ARBA" id="ARBA00006479"/>
    </source>
</evidence>
<proteinExistence type="inferred from homology"/>
<sequence>MTSETSGKNTLTIDIGGSGIKATVLDSSGEMLVPRNRVSTPDHSHPENVLSAIEEVIEGFPHFERVSVGFPGFVKKGHVKTAPNLDTEDWEDFPLAQEIANRLQKPVRLLNDADLLGLGVIRGEGLELMITLGTGFGTAFYMDGHLMPHLELSHHPIKGKQDYDHYVGKAAFKEIGPKKWNKRMKRILKIMQIIFNYDTLFIGGGNSDKLSFELDNNIRIVSNREGIRGGVGVWKLEEDDLCIRTVHPEIIGKTTN</sequence>
<dbReference type="PANTHER" id="PTHR18964">
    <property type="entry name" value="ROK (REPRESSOR, ORF, KINASE) FAMILY"/>
    <property type="match status" value="1"/>
</dbReference>
<dbReference type="SUPFAM" id="SSF53067">
    <property type="entry name" value="Actin-like ATPase domain"/>
    <property type="match status" value="1"/>
</dbReference>
<dbReference type="CDD" id="cd24058">
    <property type="entry name" value="ASKHA_NBD_ROK_PPGK"/>
    <property type="match status" value="1"/>
</dbReference>
<comment type="similarity">
    <text evidence="1">Belongs to the ROK (NagC/XylR) family.</text>
</comment>
<reference evidence="2" key="1">
    <citation type="submission" date="2021-09" db="EMBL/GenBank/DDBJ databases">
        <title>Fulvivirga sp. isolated from coastal sediment.</title>
        <authorList>
            <person name="Yu H."/>
        </authorList>
    </citation>
    <scope>NUCLEOTIDE SEQUENCE</scope>
    <source>
        <strain evidence="2">1062</strain>
    </source>
</reference>
<protein>
    <submittedName>
        <fullName evidence="2">ROK family protein</fullName>
    </submittedName>
</protein>